<dbReference type="SMART" id="SM00487">
    <property type="entry name" value="DEXDc"/>
    <property type="match status" value="1"/>
</dbReference>
<dbReference type="Pfam" id="PF21010">
    <property type="entry name" value="HA2_C"/>
    <property type="match status" value="1"/>
</dbReference>
<dbReference type="GO" id="GO:0016787">
    <property type="term" value="F:hydrolase activity"/>
    <property type="evidence" value="ECO:0007669"/>
    <property type="project" value="UniProtKB-KW"/>
</dbReference>
<evidence type="ECO:0000256" key="3">
    <source>
        <dbReference type="ARBA" id="ARBA00022806"/>
    </source>
</evidence>
<reference evidence="7" key="1">
    <citation type="submission" date="2018-06" db="EMBL/GenBank/DDBJ databases">
        <authorList>
            <person name="Zhirakovskaya E."/>
        </authorList>
    </citation>
    <scope>NUCLEOTIDE SEQUENCE</scope>
</reference>
<dbReference type="PANTHER" id="PTHR18934:SF99">
    <property type="entry name" value="ATP-DEPENDENT RNA HELICASE DHX37-RELATED"/>
    <property type="match status" value="1"/>
</dbReference>
<evidence type="ECO:0000259" key="5">
    <source>
        <dbReference type="PROSITE" id="PS51192"/>
    </source>
</evidence>
<dbReference type="PROSITE" id="PS51192">
    <property type="entry name" value="HELICASE_ATP_BIND_1"/>
    <property type="match status" value="1"/>
</dbReference>
<dbReference type="Gene3D" id="3.40.50.300">
    <property type="entry name" value="P-loop containing nucleotide triphosphate hydrolases"/>
    <property type="match status" value="2"/>
</dbReference>
<dbReference type="PANTHER" id="PTHR18934">
    <property type="entry name" value="ATP-DEPENDENT RNA HELICASE"/>
    <property type="match status" value="1"/>
</dbReference>
<evidence type="ECO:0000313" key="7">
    <source>
        <dbReference type="EMBL" id="VAW67403.1"/>
    </source>
</evidence>
<feature type="domain" description="Helicase ATP-binding" evidence="5">
    <location>
        <begin position="89"/>
        <end position="252"/>
    </location>
</feature>
<keyword evidence="2" id="KW-0378">Hydrolase</keyword>
<dbReference type="GO" id="GO:0003723">
    <property type="term" value="F:RNA binding"/>
    <property type="evidence" value="ECO:0007669"/>
    <property type="project" value="TreeGrafter"/>
</dbReference>
<evidence type="ECO:0000256" key="4">
    <source>
        <dbReference type="ARBA" id="ARBA00022840"/>
    </source>
</evidence>
<organism evidence="7">
    <name type="scientific">hydrothermal vent metagenome</name>
    <dbReference type="NCBI Taxonomy" id="652676"/>
    <lineage>
        <taxon>unclassified sequences</taxon>
        <taxon>metagenomes</taxon>
        <taxon>ecological metagenomes</taxon>
    </lineage>
</organism>
<dbReference type="Pfam" id="PF04408">
    <property type="entry name" value="WHD_HA2"/>
    <property type="match status" value="1"/>
</dbReference>
<evidence type="ECO:0000256" key="2">
    <source>
        <dbReference type="ARBA" id="ARBA00022801"/>
    </source>
</evidence>
<dbReference type="InterPro" id="IPR048333">
    <property type="entry name" value="HA2_WH"/>
</dbReference>
<dbReference type="GO" id="GO:0003724">
    <property type="term" value="F:RNA helicase activity"/>
    <property type="evidence" value="ECO:0007669"/>
    <property type="project" value="InterPro"/>
</dbReference>
<protein>
    <submittedName>
        <fullName evidence="7">ATP-dependent helicase HrpA</fullName>
    </submittedName>
</protein>
<keyword evidence="1" id="KW-0547">Nucleotide-binding</keyword>
<evidence type="ECO:0000256" key="1">
    <source>
        <dbReference type="ARBA" id="ARBA00022741"/>
    </source>
</evidence>
<dbReference type="InterPro" id="IPR010222">
    <property type="entry name" value="RNA_helicase_HrpA"/>
</dbReference>
<dbReference type="Pfam" id="PF00270">
    <property type="entry name" value="DEAD"/>
    <property type="match status" value="1"/>
</dbReference>
<dbReference type="SMART" id="SM00847">
    <property type="entry name" value="HA2"/>
    <property type="match status" value="1"/>
</dbReference>
<keyword evidence="4" id="KW-0067">ATP-binding</keyword>
<name>A0A3B0XTE6_9ZZZZ</name>
<evidence type="ECO:0000259" key="6">
    <source>
        <dbReference type="PROSITE" id="PS51194"/>
    </source>
</evidence>
<dbReference type="SMART" id="SM00490">
    <property type="entry name" value="HELICc"/>
    <property type="match status" value="1"/>
</dbReference>
<dbReference type="InterPro" id="IPR014001">
    <property type="entry name" value="Helicase_ATP-bd"/>
</dbReference>
<proteinExistence type="predicted"/>
<dbReference type="InterPro" id="IPR007502">
    <property type="entry name" value="Helicase-assoc_dom"/>
</dbReference>
<dbReference type="Pfam" id="PF11898">
    <property type="entry name" value="DUF3418"/>
    <property type="match status" value="1"/>
</dbReference>
<dbReference type="EMBL" id="UOFJ01000268">
    <property type="protein sequence ID" value="VAW67403.1"/>
    <property type="molecule type" value="Genomic_DNA"/>
</dbReference>
<dbReference type="FunFam" id="1.20.120.1080:FF:000005">
    <property type="entry name" value="ATP-dependent helicase HrpA"/>
    <property type="match status" value="1"/>
</dbReference>
<feature type="domain" description="Helicase C-terminal" evidence="6">
    <location>
        <begin position="274"/>
        <end position="449"/>
    </location>
</feature>
<keyword evidence="3 7" id="KW-0347">Helicase</keyword>
<dbReference type="GO" id="GO:0005524">
    <property type="term" value="F:ATP binding"/>
    <property type="evidence" value="ECO:0007669"/>
    <property type="project" value="UniProtKB-KW"/>
</dbReference>
<dbReference type="Pfam" id="PF00271">
    <property type="entry name" value="Helicase_C"/>
    <property type="match status" value="1"/>
</dbReference>
<dbReference type="Pfam" id="PF07717">
    <property type="entry name" value="OB_NTP_bind"/>
    <property type="match status" value="1"/>
</dbReference>
<dbReference type="InterPro" id="IPR011545">
    <property type="entry name" value="DEAD/DEAH_box_helicase_dom"/>
</dbReference>
<dbReference type="CDD" id="cd18791">
    <property type="entry name" value="SF2_C_RHA"/>
    <property type="match status" value="1"/>
</dbReference>
<dbReference type="PROSITE" id="PS51194">
    <property type="entry name" value="HELICASE_CTER"/>
    <property type="match status" value="1"/>
</dbReference>
<dbReference type="InterPro" id="IPR001650">
    <property type="entry name" value="Helicase_C-like"/>
</dbReference>
<dbReference type="InterPro" id="IPR024590">
    <property type="entry name" value="HrpA_C"/>
</dbReference>
<accession>A0A3B0XTE6</accession>
<gene>
    <name evidence="7" type="ORF">MNBD_GAMMA10-1447</name>
</gene>
<sequence>MTHSPDTAQIKHFQQRIKQGMLKDQHAFQRGLQSIRSRLKEKKSIDQLLSKLQKKLDFSVQQCELRSKNIPVLNYPQELPVSQKRAEILEAINNHQIIVICGETGSGKTTQLPKMCLEAGLGIRGLIGCTQPRRIAARSVATRIAQELKTEPGQVVGFKVRFADTLGENSLIKLMTDGVLLSEIHHDPYLNHYDCIIIDEAHERSLNIDFLLGYLKRLSSKRRDLKIIITSATIDPQRFSEHFNNAPIIEVSGRTFPVDVEYRGCETDENKTLDIQSAIADCVDEISRLNRQQTPGDILVFLSGERDIRETASYLKKQNLRNTLILPLLARLSASEQNRIFTPSSQQRIILSTNVAETSLTVPGIKYVIDTGLARISRYSWRSKIQRLPIERISQASANQRKGRCGRISAGICYRLYSEEDFLLRDEFTQPEIQRTNLAAVILQLEQMQLGHVDDFPFVEPPDSRLINDGYKLLFELGAIDNAQKITTIGKQLARLPVDPKLGRILIEASRENCLTQALIIVSALAVQDPRERPIDKQQAADEAHKQFVDKRSDFISWLNIWEKYHGVKKELSANKLRKWCKSNFISWMRMREWIDTQRQIHKMLKELSFKFNTGEADYSQIHRALLTGFFSQTGFKDEGHEYQGCRQRKFHIFPGSGLFNKGPKWVLCSEIVETQKVYARNLAKIEPQWILDKAKHLLKHSYEQAHWEKKTSQVSATRKSTLFGLLVNPGNKVNFGPVDPVLSREIFIRHALVQGDFNCQHDFFVHNQKLIQSIEHLEARSRRRDILVDEEVLYEFYSQRLPGDIYSGPQLNRWLKQHKSTDLFLQEHDLMKQDGEHITEELFPATFKLNSIHYPLEYHFDPGHHCDGITLITPAAGLGNLSTQCCDWLVPGLLQEKITELIRSLPKQLRKNFVPAPDFAMACIEALTPFSAPLTTAISNQLKKMTGVEIAYDAWREENIAEHLFFNYRIISVEGKTLKQSRDLNALQAEFSDFVDTGSTQQKPHEIECDDVDYTLLDNLSEHVEIDNHGILIKAWPAFKIDGKKVNVRVFHSQADAKKHHWAGLRQLFMMSLSQPLRHLKSTLPNIQQLCIKYASIGNCEALKTQIIHRLIDQLFTQQLPTSSASFKRVVDENRANMDSTLTLLLKNLTEILNSYHSLHKQLKTPSLLWLDAMSDIQDQLNHLLHQDFILNTPEQILRDYPRYLKAIEKRLDKIQSNPQRERKLRLEISSLWADYKKRADVLNRQNRHSSQLEEYRWLLEEYRISLFAQEIKTRVPVSEKRLKKIWNDISDA</sequence>
<dbReference type="SUPFAM" id="SSF52540">
    <property type="entry name" value="P-loop containing nucleoside triphosphate hydrolases"/>
    <property type="match status" value="1"/>
</dbReference>
<dbReference type="InterPro" id="IPR027417">
    <property type="entry name" value="P-loop_NTPase"/>
</dbReference>
<dbReference type="NCBIfam" id="TIGR01967">
    <property type="entry name" value="DEAH_box_HrpA"/>
    <property type="match status" value="1"/>
</dbReference>
<dbReference type="NCBIfam" id="NF008348">
    <property type="entry name" value="PRK11131.1"/>
    <property type="match status" value="1"/>
</dbReference>
<dbReference type="Gene3D" id="1.20.120.1080">
    <property type="match status" value="1"/>
</dbReference>
<dbReference type="InterPro" id="IPR011709">
    <property type="entry name" value="DEAD-box_helicase_OB_fold"/>
</dbReference>
<dbReference type="FunFam" id="3.40.50.300:FF:000575">
    <property type="entry name" value="ATP-dependent helicase hrpA"/>
    <property type="match status" value="1"/>
</dbReference>